<dbReference type="AlphaFoldDB" id="A0A8D8AAX2"/>
<proteinExistence type="predicted"/>
<accession>A0A8D8AAX2</accession>
<evidence type="ECO:0000313" key="1">
    <source>
        <dbReference type="EMBL" id="CAG6453669.1"/>
    </source>
</evidence>
<dbReference type="EMBL" id="HBUE01023650">
    <property type="protein sequence ID" value="CAG6453669.1"/>
    <property type="molecule type" value="Transcribed_RNA"/>
</dbReference>
<organism evidence="1">
    <name type="scientific">Culex pipiens</name>
    <name type="common">House mosquito</name>
    <dbReference type="NCBI Taxonomy" id="7175"/>
    <lineage>
        <taxon>Eukaryota</taxon>
        <taxon>Metazoa</taxon>
        <taxon>Ecdysozoa</taxon>
        <taxon>Arthropoda</taxon>
        <taxon>Hexapoda</taxon>
        <taxon>Insecta</taxon>
        <taxon>Pterygota</taxon>
        <taxon>Neoptera</taxon>
        <taxon>Endopterygota</taxon>
        <taxon>Diptera</taxon>
        <taxon>Nematocera</taxon>
        <taxon>Culicoidea</taxon>
        <taxon>Culicidae</taxon>
        <taxon>Culicinae</taxon>
        <taxon>Culicini</taxon>
        <taxon>Culex</taxon>
        <taxon>Culex</taxon>
    </lineage>
</organism>
<name>A0A8D8AAX2_CULPI</name>
<protein>
    <submittedName>
        <fullName evidence="1">(northern house mosquito) hypothetical protein</fullName>
    </submittedName>
</protein>
<sequence>MWQTVINQNNTVGPTTHGLLSNFLETGHKQQRLVDQQVGDIGEVMMIVCVVSVEWRADGGGDGTRFRSCGIKTTSRNSVFIYVLSGVTVASTQVLWQEARVTF</sequence>
<reference evidence="1" key="1">
    <citation type="submission" date="2021-05" db="EMBL/GenBank/DDBJ databases">
        <authorList>
            <person name="Alioto T."/>
            <person name="Alioto T."/>
            <person name="Gomez Garrido J."/>
        </authorList>
    </citation>
    <scope>NUCLEOTIDE SEQUENCE</scope>
</reference>